<evidence type="ECO:0000313" key="1">
    <source>
        <dbReference type="EMBL" id="EED89395.1"/>
    </source>
</evidence>
<keyword evidence="2" id="KW-1185">Reference proteome</keyword>
<protein>
    <submittedName>
        <fullName evidence="1">Uncharacterized protein</fullName>
    </submittedName>
</protein>
<accession>B8CBX5</accession>
<dbReference type="GeneID" id="7450804"/>
<reference evidence="1 2" key="1">
    <citation type="journal article" date="2004" name="Science">
        <title>The genome of the diatom Thalassiosira pseudonana: ecology, evolution, and metabolism.</title>
        <authorList>
            <person name="Armbrust E.V."/>
            <person name="Berges J.A."/>
            <person name="Bowler C."/>
            <person name="Green B.R."/>
            <person name="Martinez D."/>
            <person name="Putnam N.H."/>
            <person name="Zhou S."/>
            <person name="Allen A.E."/>
            <person name="Apt K.E."/>
            <person name="Bechner M."/>
            <person name="Brzezinski M.A."/>
            <person name="Chaal B.K."/>
            <person name="Chiovitti A."/>
            <person name="Davis A.K."/>
            <person name="Demarest M.S."/>
            <person name="Detter J.C."/>
            <person name="Glavina T."/>
            <person name="Goodstein D."/>
            <person name="Hadi M.Z."/>
            <person name="Hellsten U."/>
            <person name="Hildebrand M."/>
            <person name="Jenkins B.D."/>
            <person name="Jurka J."/>
            <person name="Kapitonov V.V."/>
            <person name="Kroger N."/>
            <person name="Lau W.W."/>
            <person name="Lane T.W."/>
            <person name="Larimer F.W."/>
            <person name="Lippmeier J.C."/>
            <person name="Lucas S."/>
            <person name="Medina M."/>
            <person name="Montsant A."/>
            <person name="Obornik M."/>
            <person name="Parker M.S."/>
            <person name="Palenik B."/>
            <person name="Pazour G.J."/>
            <person name="Richardson P.M."/>
            <person name="Rynearson T.A."/>
            <person name="Saito M.A."/>
            <person name="Schwartz D.C."/>
            <person name="Thamatrakoln K."/>
            <person name="Valentin K."/>
            <person name="Vardi A."/>
            <person name="Wilkerson F.P."/>
            <person name="Rokhsar D.S."/>
        </authorList>
    </citation>
    <scope>NUCLEOTIDE SEQUENCE [LARGE SCALE GENOMIC DNA]</scope>
    <source>
        <strain evidence="1 2">CCMP1335</strain>
    </source>
</reference>
<gene>
    <name evidence="1" type="ORF">THAPSDRAFT_9647</name>
</gene>
<name>B8CBX5_THAPS</name>
<dbReference type="PaxDb" id="35128-Thaps9647"/>
<organism evidence="1 2">
    <name type="scientific">Thalassiosira pseudonana</name>
    <name type="common">Marine diatom</name>
    <name type="synonym">Cyclotella nana</name>
    <dbReference type="NCBI Taxonomy" id="35128"/>
    <lineage>
        <taxon>Eukaryota</taxon>
        <taxon>Sar</taxon>
        <taxon>Stramenopiles</taxon>
        <taxon>Ochrophyta</taxon>
        <taxon>Bacillariophyta</taxon>
        <taxon>Coscinodiscophyceae</taxon>
        <taxon>Thalassiosirophycidae</taxon>
        <taxon>Thalassiosirales</taxon>
        <taxon>Thalassiosiraceae</taxon>
        <taxon>Thalassiosira</taxon>
    </lineage>
</organism>
<dbReference type="EMBL" id="CM000648">
    <property type="protein sequence ID" value="EED89395.1"/>
    <property type="molecule type" value="Genomic_DNA"/>
</dbReference>
<dbReference type="RefSeq" id="XP_002293659.1">
    <property type="nucleotide sequence ID" value="XM_002293623.1"/>
</dbReference>
<sequence>MWWMSLCSTLKWLRLLIYPDIAIIAFKMKFYTALLLTALAGHSAKVYGSGAVDVSPDDVAITADSKGVLLAGYTNEGGDRGMTPSTNLRGAAAAMFPLSVESDEEGECSGFLGCRKKGCSCGDDHKDGKIALNADDELRFEGGMGGNVDKHNTDLMLIPVLTRTCCHSCETVAQLHDTAELGRFLLAQKAGKVQLRPPRVHLHRCHLAPVLAAGQEEMNRGAAHDLVLRTSYSVSSNHSGGGAPTREHQHIFANSEMCFRMNCQKKIANRQI</sequence>
<evidence type="ECO:0000313" key="2">
    <source>
        <dbReference type="Proteomes" id="UP000001449"/>
    </source>
</evidence>
<dbReference type="KEGG" id="tps:THAPSDRAFT_9647"/>
<reference evidence="1 2" key="2">
    <citation type="journal article" date="2008" name="Nature">
        <title>The Phaeodactylum genome reveals the evolutionary history of diatom genomes.</title>
        <authorList>
            <person name="Bowler C."/>
            <person name="Allen A.E."/>
            <person name="Badger J.H."/>
            <person name="Grimwood J."/>
            <person name="Jabbari K."/>
            <person name="Kuo A."/>
            <person name="Maheswari U."/>
            <person name="Martens C."/>
            <person name="Maumus F."/>
            <person name="Otillar R.P."/>
            <person name="Rayko E."/>
            <person name="Salamov A."/>
            <person name="Vandepoele K."/>
            <person name="Beszteri B."/>
            <person name="Gruber A."/>
            <person name="Heijde M."/>
            <person name="Katinka M."/>
            <person name="Mock T."/>
            <person name="Valentin K."/>
            <person name="Verret F."/>
            <person name="Berges J.A."/>
            <person name="Brownlee C."/>
            <person name="Cadoret J.P."/>
            <person name="Chiovitti A."/>
            <person name="Choi C.J."/>
            <person name="Coesel S."/>
            <person name="De Martino A."/>
            <person name="Detter J.C."/>
            <person name="Durkin C."/>
            <person name="Falciatore A."/>
            <person name="Fournet J."/>
            <person name="Haruta M."/>
            <person name="Huysman M.J."/>
            <person name="Jenkins B.D."/>
            <person name="Jiroutova K."/>
            <person name="Jorgensen R.E."/>
            <person name="Joubert Y."/>
            <person name="Kaplan A."/>
            <person name="Kroger N."/>
            <person name="Kroth P.G."/>
            <person name="La Roche J."/>
            <person name="Lindquist E."/>
            <person name="Lommer M."/>
            <person name="Martin-Jezequel V."/>
            <person name="Lopez P.J."/>
            <person name="Lucas S."/>
            <person name="Mangogna M."/>
            <person name="McGinnis K."/>
            <person name="Medlin L.K."/>
            <person name="Montsant A."/>
            <person name="Oudot-Le Secq M.P."/>
            <person name="Napoli C."/>
            <person name="Obornik M."/>
            <person name="Parker M.S."/>
            <person name="Petit J.L."/>
            <person name="Porcel B.M."/>
            <person name="Poulsen N."/>
            <person name="Robison M."/>
            <person name="Rychlewski L."/>
            <person name="Rynearson T.A."/>
            <person name="Schmutz J."/>
            <person name="Shapiro H."/>
            <person name="Siaut M."/>
            <person name="Stanley M."/>
            <person name="Sussman M.R."/>
            <person name="Taylor A.R."/>
            <person name="Vardi A."/>
            <person name="von Dassow P."/>
            <person name="Vyverman W."/>
            <person name="Willis A."/>
            <person name="Wyrwicz L.S."/>
            <person name="Rokhsar D.S."/>
            <person name="Weissenbach J."/>
            <person name="Armbrust E.V."/>
            <person name="Green B.R."/>
            <person name="Van de Peer Y."/>
            <person name="Grigoriev I.V."/>
        </authorList>
    </citation>
    <scope>NUCLEOTIDE SEQUENCE [LARGE SCALE GENOMIC DNA]</scope>
    <source>
        <strain evidence="1 2">CCMP1335</strain>
    </source>
</reference>
<dbReference type="InParanoid" id="B8CBX5"/>
<dbReference type="Proteomes" id="UP000001449">
    <property type="component" value="Chromosome 13"/>
</dbReference>
<dbReference type="HOGENOM" id="CLU_1024827_0_0_1"/>
<dbReference type="AlphaFoldDB" id="B8CBX5"/>
<proteinExistence type="predicted"/>